<dbReference type="GO" id="GO:0043162">
    <property type="term" value="P:ubiquitin-dependent protein catabolic process via the multivesicular body sorting pathway"/>
    <property type="evidence" value="ECO:0007669"/>
    <property type="project" value="TreeGrafter"/>
</dbReference>
<dbReference type="PANTHER" id="PTHR13678:SF27">
    <property type="entry name" value="LD45836P"/>
    <property type="match status" value="1"/>
</dbReference>
<protein>
    <submittedName>
        <fullName evidence="11">VPS37 C-terminal domain-containing protein</fullName>
    </submittedName>
</protein>
<evidence type="ECO:0000256" key="5">
    <source>
        <dbReference type="ARBA" id="ARBA00022927"/>
    </source>
</evidence>
<dbReference type="AlphaFoldDB" id="A0A1I7XIJ2"/>
<feature type="transmembrane region" description="Helical" evidence="8">
    <location>
        <begin position="6"/>
        <end position="29"/>
    </location>
</feature>
<keyword evidence="4" id="KW-0967">Endosome</keyword>
<dbReference type="GO" id="GO:0000813">
    <property type="term" value="C:ESCRT I complex"/>
    <property type="evidence" value="ECO:0007669"/>
    <property type="project" value="TreeGrafter"/>
</dbReference>
<dbReference type="WBParaSite" id="Hba_17330">
    <property type="protein sequence ID" value="Hba_17330"/>
    <property type="gene ID" value="Hba_17330"/>
</dbReference>
<name>A0A1I7XIJ2_HETBA</name>
<keyword evidence="8" id="KW-1133">Transmembrane helix</keyword>
<sequence>MLTISFLYVGAKMPIYFVLIALIGIISLIDMYGSQSTYDSTVDVCVNSAMASCRNMTIDQLNELLFNDSRIDALIENLSQVRSLPTEREAGLAQNKSLAEYNLAQKPRLEHLRSQIKCLYEQAVLLKKDTEILKKQLDSVSSNKSLDATSSLLQVASQEADDDAEV</sequence>
<dbReference type="GO" id="GO:0031902">
    <property type="term" value="C:late endosome membrane"/>
    <property type="evidence" value="ECO:0007669"/>
    <property type="project" value="UniProtKB-SubCell"/>
</dbReference>
<evidence type="ECO:0000256" key="1">
    <source>
        <dbReference type="ARBA" id="ARBA00004633"/>
    </source>
</evidence>
<keyword evidence="3 7" id="KW-0813">Transport</keyword>
<comment type="function">
    <text evidence="6">Component of the ESCRT-I complex, a regulator of vesicular trafficking process. Required for the sorting of endocytic ubiquitinated cargos into multivesicular bodies. May be involved in cell growth and differentiation.</text>
</comment>
<evidence type="ECO:0000256" key="4">
    <source>
        <dbReference type="ARBA" id="ARBA00022753"/>
    </source>
</evidence>
<evidence type="ECO:0000313" key="11">
    <source>
        <dbReference type="WBParaSite" id="Hba_17330"/>
    </source>
</evidence>
<evidence type="ECO:0000259" key="9">
    <source>
        <dbReference type="PROSITE" id="PS51314"/>
    </source>
</evidence>
<keyword evidence="8" id="KW-0812">Transmembrane</keyword>
<feature type="domain" description="VPS37 C-terminal" evidence="9">
    <location>
        <begin position="127"/>
        <end position="166"/>
    </location>
</feature>
<evidence type="ECO:0000313" key="10">
    <source>
        <dbReference type="Proteomes" id="UP000095283"/>
    </source>
</evidence>
<organism evidence="10 11">
    <name type="scientific">Heterorhabditis bacteriophora</name>
    <name type="common">Entomopathogenic nematode worm</name>
    <dbReference type="NCBI Taxonomy" id="37862"/>
    <lineage>
        <taxon>Eukaryota</taxon>
        <taxon>Metazoa</taxon>
        <taxon>Ecdysozoa</taxon>
        <taxon>Nematoda</taxon>
        <taxon>Chromadorea</taxon>
        <taxon>Rhabditida</taxon>
        <taxon>Rhabditina</taxon>
        <taxon>Rhabditomorpha</taxon>
        <taxon>Strongyloidea</taxon>
        <taxon>Heterorhabditidae</taxon>
        <taxon>Heterorhabditis</taxon>
    </lineage>
</organism>
<evidence type="ECO:0000256" key="3">
    <source>
        <dbReference type="ARBA" id="ARBA00022448"/>
    </source>
</evidence>
<keyword evidence="8" id="KW-0472">Membrane</keyword>
<dbReference type="GO" id="GO:0006612">
    <property type="term" value="P:protein targeting to membrane"/>
    <property type="evidence" value="ECO:0007669"/>
    <property type="project" value="TreeGrafter"/>
</dbReference>
<accession>A0A1I7XIJ2</accession>
<evidence type="ECO:0000256" key="2">
    <source>
        <dbReference type="ARBA" id="ARBA00007617"/>
    </source>
</evidence>
<keyword evidence="10" id="KW-1185">Reference proteome</keyword>
<comment type="similarity">
    <text evidence="2">Belongs to the VPS37 family.</text>
</comment>
<evidence type="ECO:0000256" key="7">
    <source>
        <dbReference type="PROSITE-ProRule" id="PRU00646"/>
    </source>
</evidence>
<dbReference type="InterPro" id="IPR009851">
    <property type="entry name" value="Mod_r"/>
</dbReference>
<dbReference type="Proteomes" id="UP000095283">
    <property type="component" value="Unplaced"/>
</dbReference>
<proteinExistence type="inferred from homology"/>
<dbReference type="PANTHER" id="PTHR13678">
    <property type="entry name" value="VACUOLAR PROTEIN SORTING-ASSOCIATED PROTEIN 37"/>
    <property type="match status" value="1"/>
</dbReference>
<keyword evidence="5 7" id="KW-0653">Protein transport</keyword>
<reference evidence="11" key="1">
    <citation type="submission" date="2016-11" db="UniProtKB">
        <authorList>
            <consortium name="WormBaseParasite"/>
        </authorList>
    </citation>
    <scope>IDENTIFICATION</scope>
</reference>
<evidence type="ECO:0000256" key="8">
    <source>
        <dbReference type="SAM" id="Phobius"/>
    </source>
</evidence>
<comment type="subcellular location">
    <subcellularLocation>
        <location evidence="1">Late endosome membrane</location>
        <topology evidence="1">Peripheral membrane protein</topology>
    </subcellularLocation>
</comment>
<dbReference type="PROSITE" id="PS51314">
    <property type="entry name" value="VPS37_C"/>
    <property type="match status" value="1"/>
</dbReference>
<dbReference type="Pfam" id="PF07200">
    <property type="entry name" value="Mod_r"/>
    <property type="match status" value="1"/>
</dbReference>
<dbReference type="GO" id="GO:0006623">
    <property type="term" value="P:protein targeting to vacuole"/>
    <property type="evidence" value="ECO:0007669"/>
    <property type="project" value="TreeGrafter"/>
</dbReference>
<evidence type="ECO:0000256" key="6">
    <source>
        <dbReference type="ARBA" id="ARBA00025010"/>
    </source>
</evidence>